<dbReference type="SUPFAM" id="SSF54506">
    <property type="entry name" value="Diaminopimelate epimerase-like"/>
    <property type="match status" value="1"/>
</dbReference>
<dbReference type="GO" id="GO:0016853">
    <property type="term" value="F:isomerase activity"/>
    <property type="evidence" value="ECO:0007669"/>
    <property type="project" value="UniProtKB-KW"/>
</dbReference>
<evidence type="ECO:0000313" key="5">
    <source>
        <dbReference type="Proteomes" id="UP000005396"/>
    </source>
</evidence>
<proteinExistence type="inferred from homology"/>
<dbReference type="GO" id="GO:0005737">
    <property type="term" value="C:cytoplasm"/>
    <property type="evidence" value="ECO:0007669"/>
    <property type="project" value="TreeGrafter"/>
</dbReference>
<organism evidence="4 5">
    <name type="scientific">Enterocloster bolteae (strain ATCC BAA-613 / DSM 15670 / CCUG 46953 / JCM 12243 / WAL 16351)</name>
    <name type="common">Clostridium bolteae</name>
    <dbReference type="NCBI Taxonomy" id="411902"/>
    <lineage>
        <taxon>Bacteria</taxon>
        <taxon>Bacillati</taxon>
        <taxon>Bacillota</taxon>
        <taxon>Clostridia</taxon>
        <taxon>Lachnospirales</taxon>
        <taxon>Lachnospiraceae</taxon>
        <taxon>Enterocloster</taxon>
    </lineage>
</organism>
<dbReference type="PaxDb" id="411902-CLOBOL_03761"/>
<name>A8RTR2_ENTBW</name>
<dbReference type="EMBL" id="ABCC02000033">
    <property type="protein sequence ID" value="EDP15590.1"/>
    <property type="molecule type" value="Genomic_DNA"/>
</dbReference>
<reference evidence="4 5" key="1">
    <citation type="submission" date="2007-08" db="EMBL/GenBank/DDBJ databases">
        <authorList>
            <person name="Fulton L."/>
            <person name="Clifton S."/>
            <person name="Fulton B."/>
            <person name="Xu J."/>
            <person name="Minx P."/>
            <person name="Pepin K.H."/>
            <person name="Johnson M."/>
            <person name="Thiruvilangam P."/>
            <person name="Bhonagiri V."/>
            <person name="Nash W.E."/>
            <person name="Mardis E.R."/>
            <person name="Wilson R.K."/>
        </authorList>
    </citation>
    <scope>NUCLEOTIDE SEQUENCE [LARGE SCALE GENOMIC DNA]</scope>
    <source>
        <strain evidence="5">ATCC BAA-613 / DSM 15670 / CCUG 46953 / JCM 12243 / WAL 16351</strain>
    </source>
</reference>
<evidence type="ECO:0008006" key="6">
    <source>
        <dbReference type="Google" id="ProtNLM"/>
    </source>
</evidence>
<dbReference type="PIRSF" id="PIRSF016184">
    <property type="entry name" value="PhzC_PhzF"/>
    <property type="match status" value="1"/>
</dbReference>
<protein>
    <recommendedName>
        <fullName evidence="6">PhzF family phenazine biosynthesis protein</fullName>
    </recommendedName>
</protein>
<dbReference type="Proteomes" id="UP000005396">
    <property type="component" value="Unassembled WGS sequence"/>
</dbReference>
<dbReference type="AlphaFoldDB" id="A8RTR2"/>
<dbReference type="Gene3D" id="3.10.310.10">
    <property type="entry name" value="Diaminopimelate Epimerase, Chain A, domain 1"/>
    <property type="match status" value="2"/>
</dbReference>
<feature type="active site" evidence="3">
    <location>
        <position position="46"/>
    </location>
</feature>
<reference evidence="4 5" key="2">
    <citation type="submission" date="2007-09" db="EMBL/GenBank/DDBJ databases">
        <title>Draft genome sequence of Clostridium bolteae (ATCC BAA-613).</title>
        <authorList>
            <person name="Sudarsanam P."/>
            <person name="Ley R."/>
            <person name="Guruge J."/>
            <person name="Turnbaugh P.J."/>
            <person name="Mahowald M."/>
            <person name="Liep D."/>
            <person name="Gordon J."/>
        </authorList>
    </citation>
    <scope>NUCLEOTIDE SEQUENCE [LARGE SCALE GENOMIC DNA]</scope>
    <source>
        <strain evidence="5">ATCC BAA-613 / DSM 15670 / CCUG 46953 / JCM 12243 / WAL 16351</strain>
    </source>
</reference>
<comment type="similarity">
    <text evidence="1">Belongs to the PhzF family.</text>
</comment>
<evidence type="ECO:0000313" key="4">
    <source>
        <dbReference type="EMBL" id="EDP15590.1"/>
    </source>
</evidence>
<gene>
    <name evidence="4" type="ORF">CLOBOL_03761</name>
</gene>
<comment type="caution">
    <text evidence="4">The sequence shown here is derived from an EMBL/GenBank/DDBJ whole genome shotgun (WGS) entry which is preliminary data.</text>
</comment>
<keyword evidence="2" id="KW-0413">Isomerase</keyword>
<dbReference type="eggNOG" id="COG0384">
    <property type="taxonomic scope" value="Bacteria"/>
</dbReference>
<dbReference type="InterPro" id="IPR003719">
    <property type="entry name" value="Phenazine_PhzF-like"/>
</dbReference>
<evidence type="ECO:0000256" key="3">
    <source>
        <dbReference type="PIRSR" id="PIRSR016184-1"/>
    </source>
</evidence>
<dbReference type="Pfam" id="PF02567">
    <property type="entry name" value="PhzC-PhzF"/>
    <property type="match status" value="1"/>
</dbReference>
<dbReference type="PANTHER" id="PTHR13774">
    <property type="entry name" value="PHENAZINE BIOSYNTHESIS PROTEIN"/>
    <property type="match status" value="1"/>
</dbReference>
<dbReference type="NCBIfam" id="TIGR00654">
    <property type="entry name" value="PhzF_family"/>
    <property type="match status" value="1"/>
</dbReference>
<sequence>MIMDVYVANAFSKDNRGGNKAGVVLQQARLNEAEKTEIALLMGYSETAFVADSELADFKLEYFTSVGEVPLCGHATIGTFTVLRHLGRLEKQEYTIETKSGILRIRVDKSGLIFMEQNIPEFYERLDKGDVKACFDSDGIPDALPVQIVSTGLKDIILPVTDPEILGRMTPDFSAITRLSREKECIGIHAFSLAKEMGLTAICRNFAPLYGIDEESATGTSNCALACYLYRYVSKQDQYIFEQGHNLNSISRIYVNLDTEDNTITGVWVGGYGYLSCLSQICCQP</sequence>
<dbReference type="HOGENOM" id="CLU_048756_0_2_9"/>
<dbReference type="PANTHER" id="PTHR13774:SF39">
    <property type="entry name" value="BIOSYNTHESIS PROTEIN, PUTATIVE-RELATED"/>
    <property type="match status" value="1"/>
</dbReference>
<evidence type="ECO:0000256" key="1">
    <source>
        <dbReference type="ARBA" id="ARBA00008270"/>
    </source>
</evidence>
<accession>A8RTR2</accession>
<evidence type="ECO:0000256" key="2">
    <source>
        <dbReference type="ARBA" id="ARBA00023235"/>
    </source>
</evidence>